<gene>
    <name evidence="2" type="ORF">EVAR_31544_1</name>
</gene>
<feature type="transmembrane region" description="Helical" evidence="1">
    <location>
        <begin position="110"/>
        <end position="130"/>
    </location>
</feature>
<evidence type="ECO:0000313" key="3">
    <source>
        <dbReference type="Proteomes" id="UP000299102"/>
    </source>
</evidence>
<sequence length="138" mass="15394">MVNTIDIERKLNAGNKVNVALLVIMTSKSVSRQTHHEKVDVETVILESAVIQYGVHEQTNAHVQRIYIPSAVRQSSSAKPTSSLLVPSHEAKSFWPYAYSHLQRRMPSTAALGCVIRVLYAIWLVCTSYSGSVRRSDL</sequence>
<organism evidence="2 3">
    <name type="scientific">Eumeta variegata</name>
    <name type="common">Bagworm moth</name>
    <name type="synonym">Eumeta japonica</name>
    <dbReference type="NCBI Taxonomy" id="151549"/>
    <lineage>
        <taxon>Eukaryota</taxon>
        <taxon>Metazoa</taxon>
        <taxon>Ecdysozoa</taxon>
        <taxon>Arthropoda</taxon>
        <taxon>Hexapoda</taxon>
        <taxon>Insecta</taxon>
        <taxon>Pterygota</taxon>
        <taxon>Neoptera</taxon>
        <taxon>Endopterygota</taxon>
        <taxon>Lepidoptera</taxon>
        <taxon>Glossata</taxon>
        <taxon>Ditrysia</taxon>
        <taxon>Tineoidea</taxon>
        <taxon>Psychidae</taxon>
        <taxon>Oiketicinae</taxon>
        <taxon>Eumeta</taxon>
    </lineage>
</organism>
<comment type="caution">
    <text evidence="2">The sequence shown here is derived from an EMBL/GenBank/DDBJ whole genome shotgun (WGS) entry which is preliminary data.</text>
</comment>
<accession>A0A4C1VAM8</accession>
<evidence type="ECO:0000256" key="1">
    <source>
        <dbReference type="SAM" id="Phobius"/>
    </source>
</evidence>
<reference evidence="2 3" key="1">
    <citation type="journal article" date="2019" name="Commun. Biol.">
        <title>The bagworm genome reveals a unique fibroin gene that provides high tensile strength.</title>
        <authorList>
            <person name="Kono N."/>
            <person name="Nakamura H."/>
            <person name="Ohtoshi R."/>
            <person name="Tomita M."/>
            <person name="Numata K."/>
            <person name="Arakawa K."/>
        </authorList>
    </citation>
    <scope>NUCLEOTIDE SEQUENCE [LARGE SCALE GENOMIC DNA]</scope>
</reference>
<keyword evidence="1" id="KW-1133">Transmembrane helix</keyword>
<protein>
    <submittedName>
        <fullName evidence="2">Uncharacterized protein</fullName>
    </submittedName>
</protein>
<dbReference type="EMBL" id="BGZK01000292">
    <property type="protein sequence ID" value="GBP34675.1"/>
    <property type="molecule type" value="Genomic_DNA"/>
</dbReference>
<proteinExistence type="predicted"/>
<dbReference type="OrthoDB" id="425681at2759"/>
<name>A0A4C1VAM8_EUMVA</name>
<keyword evidence="3" id="KW-1185">Reference proteome</keyword>
<keyword evidence="1" id="KW-0812">Transmembrane</keyword>
<dbReference type="Proteomes" id="UP000299102">
    <property type="component" value="Unassembled WGS sequence"/>
</dbReference>
<dbReference type="AlphaFoldDB" id="A0A4C1VAM8"/>
<evidence type="ECO:0000313" key="2">
    <source>
        <dbReference type="EMBL" id="GBP34675.1"/>
    </source>
</evidence>
<keyword evidence="1" id="KW-0472">Membrane</keyword>